<feature type="domain" description="PRD" evidence="7">
    <location>
        <begin position="815"/>
        <end position="912"/>
    </location>
</feature>
<gene>
    <name evidence="8" type="ORF">LPPLD21_02243</name>
</gene>
<sequence>MGKELVKQELITETNNLERLIDIRTITANQIAIKLQLSRNTVSQYLNELLKQQQVIQIKSRPANFVDLNTFSTHFFQPQKLIYTSIEELQAEQQQRNTVFDELIGSQQSLKDGIDRITTAMSYPPTGLPLILSGNSGVGKSFLAKLTHQYCIQEQIIAPDAPFITLNCAQYFHNPELLSSYLFGYAKGSFTGATADSKGMLESANGGILFLDECHRLNAESQEKLFSFMDTGAFQRMGEGNITRHSKVRLIFATTENLQKNFLRTFLRRIPIAITVPNLNDRSPLELKLHIYHAFINESKRINQPIQVSPWVINRLYNYHYKNNVGELKSMVQILCARVFSQHLMQTNLHVSSETIGSSALTDLLTVNEQELITQTPITFHPDDALADYLKTSPSNTNRMDGLLTKFLQIGDALESQTIDVNEMKRHLARETSAFMEALIHPEEHFQDEALKYMTATIQKLFDYLNTSLFVKIKGNAVIAIATFMYHKHNFNTAFNGAKSTRLTALLKILKDNTNIEYQLFQSFVNLVKTKLDFKMEVSDQLVLLSYLLSLEIEDSNNEQHAIILAHGFSTASSIADVANRFLNHKIFDAFDMPLSTSVNQVKEFLLHYFQRQDCHNGLVILVDMGSLMSLPKLLKSAIPGPTLVLNNVSTQEAIFVGEMIQKKVTIDSIGRQISQNLLPDYELTYPIIKKSPMIITTCHTGIGSAKQIKKLLLNSIPKQLDYKIEAVDYNYLKKYGKHNLLFNQYSVKAIIGTNNPEIADIPFISLEQLVSSTDQTILKQLFPTVTDKTILAVINSQLIQNLSIERLLSAITILDVKKVIHSVSEMIGQLEEVTNHHLTNNQQATLYVHISSLIERLIRNEPPLVYTPTNPENRLQGLQQIKRSLNDIETGYGVTIGQGELNYLYDIIFDA</sequence>
<dbReference type="SUPFAM" id="SSF52540">
    <property type="entry name" value="P-loop containing nucleoside triphosphate hydrolases"/>
    <property type="match status" value="1"/>
</dbReference>
<dbReference type="RefSeq" id="WP_080235516.1">
    <property type="nucleotide sequence ID" value="NZ_AVAI01000001.1"/>
</dbReference>
<evidence type="ECO:0000256" key="3">
    <source>
        <dbReference type="ARBA" id="ARBA00022840"/>
    </source>
</evidence>
<keyword evidence="4" id="KW-0238">DNA-binding</keyword>
<dbReference type="Pfam" id="PF00158">
    <property type="entry name" value="Sigma54_activat"/>
    <property type="match status" value="1"/>
</dbReference>
<dbReference type="SUPFAM" id="SSF46785">
    <property type="entry name" value="Winged helix' DNA-binding domain"/>
    <property type="match status" value="1"/>
</dbReference>
<dbReference type="PANTHER" id="PTHR32071:SF38">
    <property type="entry name" value="PSP OPERON TRANSCRIPTIONAL ACTIVATOR"/>
    <property type="match status" value="1"/>
</dbReference>
<organism evidence="8 9">
    <name type="scientific">Lactiplantibacillus paraplantarum</name>
    <dbReference type="NCBI Taxonomy" id="60520"/>
    <lineage>
        <taxon>Bacteria</taxon>
        <taxon>Bacillati</taxon>
        <taxon>Bacillota</taxon>
        <taxon>Bacilli</taxon>
        <taxon>Lactobacillales</taxon>
        <taxon>Lactobacillaceae</taxon>
        <taxon>Lactiplantibacillus</taxon>
    </lineage>
</organism>
<protein>
    <submittedName>
        <fullName evidence="8">Transcriptional regulator</fullName>
    </submittedName>
</protein>
<dbReference type="InterPro" id="IPR036634">
    <property type="entry name" value="PRD_sf"/>
</dbReference>
<feature type="domain" description="Sigma-54 factor interaction" evidence="5">
    <location>
        <begin position="103"/>
        <end position="337"/>
    </location>
</feature>
<dbReference type="PROSITE" id="PS50045">
    <property type="entry name" value="SIGMA54_INTERACT_4"/>
    <property type="match status" value="1"/>
</dbReference>
<dbReference type="InterPro" id="IPR036390">
    <property type="entry name" value="WH_DNA-bd_sf"/>
</dbReference>
<evidence type="ECO:0000313" key="9">
    <source>
        <dbReference type="Proteomes" id="UP000236162"/>
    </source>
</evidence>
<reference evidence="8 9" key="1">
    <citation type="submission" date="2017-04" db="EMBL/GenBank/DDBJ databases">
        <title>In vitro and in silico characterization of Lactobacillus paraplantarum D2-1, a starter culture for soymilk fermentation.</title>
        <authorList>
            <person name="Endo A."/>
            <person name="Sasaki F."/>
            <person name="Maeno S."/>
            <person name="Kanesaki Y."/>
            <person name="Kubota E."/>
            <person name="Torres G.A."/>
            <person name="Tomita S."/>
            <person name="Nakagawa J."/>
        </authorList>
    </citation>
    <scope>NUCLEOTIDE SEQUENCE [LARGE SCALE GENOMIC DNA]</scope>
    <source>
        <strain evidence="8 9">D2-1</strain>
    </source>
</reference>
<keyword evidence="3" id="KW-0067">ATP-binding</keyword>
<dbReference type="InterPro" id="IPR027417">
    <property type="entry name" value="P-loop_NTPase"/>
</dbReference>
<dbReference type="PROSITE" id="PS51096">
    <property type="entry name" value="PTS_EIIA_TYPE_4"/>
    <property type="match status" value="1"/>
</dbReference>
<dbReference type="Proteomes" id="UP000236162">
    <property type="component" value="Unassembled WGS sequence"/>
</dbReference>
<evidence type="ECO:0000259" key="7">
    <source>
        <dbReference type="PROSITE" id="PS51372"/>
    </source>
</evidence>
<dbReference type="InterPro" id="IPR011608">
    <property type="entry name" value="PRD"/>
</dbReference>
<evidence type="ECO:0000259" key="5">
    <source>
        <dbReference type="PROSITE" id="PS50045"/>
    </source>
</evidence>
<evidence type="ECO:0000313" key="8">
    <source>
        <dbReference type="EMBL" id="GBF02693.1"/>
    </source>
</evidence>
<keyword evidence="1" id="KW-0808">Transferase</keyword>
<dbReference type="SUPFAM" id="SSF63520">
    <property type="entry name" value="PTS-regulatory domain, PRD"/>
    <property type="match status" value="1"/>
</dbReference>
<name>A0ABQ0NC92_9LACO</name>
<dbReference type="InterPro" id="IPR036662">
    <property type="entry name" value="PTS_EIIA_man-typ_sf"/>
</dbReference>
<evidence type="ECO:0000256" key="1">
    <source>
        <dbReference type="ARBA" id="ARBA00022679"/>
    </source>
</evidence>
<keyword evidence="9" id="KW-1185">Reference proteome</keyword>
<dbReference type="PROSITE" id="PS51372">
    <property type="entry name" value="PRD_2"/>
    <property type="match status" value="1"/>
</dbReference>
<dbReference type="CDD" id="cd00009">
    <property type="entry name" value="AAA"/>
    <property type="match status" value="1"/>
</dbReference>
<evidence type="ECO:0000256" key="2">
    <source>
        <dbReference type="ARBA" id="ARBA00022741"/>
    </source>
</evidence>
<dbReference type="SMART" id="SM00382">
    <property type="entry name" value="AAA"/>
    <property type="match status" value="1"/>
</dbReference>
<evidence type="ECO:0000259" key="6">
    <source>
        <dbReference type="PROSITE" id="PS51096"/>
    </source>
</evidence>
<dbReference type="SUPFAM" id="SSF53062">
    <property type="entry name" value="PTS system fructose IIA component-like"/>
    <property type="match status" value="1"/>
</dbReference>
<evidence type="ECO:0000256" key="4">
    <source>
        <dbReference type="ARBA" id="ARBA00023125"/>
    </source>
</evidence>
<keyword evidence="2" id="KW-0547">Nucleotide-binding</keyword>
<dbReference type="InterPro" id="IPR002078">
    <property type="entry name" value="Sigma_54_int"/>
</dbReference>
<dbReference type="Gene3D" id="3.40.50.300">
    <property type="entry name" value="P-loop containing nucleotide triphosphate hydrolases"/>
    <property type="match status" value="1"/>
</dbReference>
<dbReference type="Gene3D" id="3.40.50.510">
    <property type="entry name" value="Phosphotransferase system, mannose-type IIA component"/>
    <property type="match status" value="1"/>
</dbReference>
<feature type="domain" description="PTS EIIA type-4" evidence="6">
    <location>
        <begin position="559"/>
        <end position="703"/>
    </location>
</feature>
<dbReference type="InterPro" id="IPR003593">
    <property type="entry name" value="AAA+_ATPase"/>
</dbReference>
<dbReference type="PANTHER" id="PTHR32071">
    <property type="entry name" value="TRANSCRIPTIONAL REGULATORY PROTEIN"/>
    <property type="match status" value="1"/>
</dbReference>
<comment type="caution">
    <text evidence="8">The sequence shown here is derived from an EMBL/GenBank/DDBJ whole genome shotgun (WGS) entry which is preliminary data.</text>
</comment>
<proteinExistence type="predicted"/>
<dbReference type="EMBL" id="BDOR01000013">
    <property type="protein sequence ID" value="GBF02693.1"/>
    <property type="molecule type" value="Genomic_DNA"/>
</dbReference>
<accession>A0ABQ0NC92</accession>
<dbReference type="InterPro" id="IPR004701">
    <property type="entry name" value="PTS_EIIA_man-typ"/>
</dbReference>